<dbReference type="SUPFAM" id="SSF57783">
    <property type="entry name" value="Zinc beta-ribbon"/>
    <property type="match status" value="1"/>
</dbReference>
<dbReference type="InterPro" id="IPR036915">
    <property type="entry name" value="Cyclin-like_sf"/>
</dbReference>
<evidence type="ECO:0000259" key="13">
    <source>
        <dbReference type="PROSITE" id="PS51134"/>
    </source>
</evidence>
<keyword evidence="8" id="KW-0804">Transcription</keyword>
<proteinExistence type="inferred from homology"/>
<reference evidence="14" key="3">
    <citation type="submission" date="2024-01" db="EMBL/GenBank/DDBJ databases">
        <authorList>
            <person name="Coelho M.A."/>
            <person name="David-Palma M."/>
            <person name="Shea T."/>
            <person name="Sun S."/>
            <person name="Cuomo C.A."/>
            <person name="Heitman J."/>
        </authorList>
    </citation>
    <scope>NUCLEOTIDE SEQUENCE</scope>
    <source>
        <strain evidence="14">CBS 7841</strain>
    </source>
</reference>
<dbReference type="InterPro" id="IPR013150">
    <property type="entry name" value="TFIIB_cyclin"/>
</dbReference>
<dbReference type="Gene3D" id="1.10.472.10">
    <property type="entry name" value="Cyclin-like"/>
    <property type="match status" value="2"/>
</dbReference>
<dbReference type="InterPro" id="IPR013137">
    <property type="entry name" value="Znf_TFIIB"/>
</dbReference>
<feature type="region of interest" description="Disordered" evidence="12">
    <location>
        <begin position="609"/>
        <end position="641"/>
    </location>
</feature>
<dbReference type="GO" id="GO:0070897">
    <property type="term" value="P:transcription preinitiation complex assembly"/>
    <property type="evidence" value="ECO:0007669"/>
    <property type="project" value="InterPro"/>
</dbReference>
<reference evidence="14" key="1">
    <citation type="submission" date="2016-06" db="EMBL/GenBank/DDBJ databases">
        <authorList>
            <person name="Cuomo C."/>
            <person name="Litvintseva A."/>
            <person name="Heitman J."/>
            <person name="Chen Y."/>
            <person name="Sun S."/>
            <person name="Springer D."/>
            <person name="Dromer F."/>
            <person name="Young S."/>
            <person name="Zeng Q."/>
            <person name="Chapman S."/>
            <person name="Gujja S."/>
            <person name="Saif S."/>
            <person name="Birren B."/>
        </authorList>
    </citation>
    <scope>NUCLEOTIDE SEQUENCE</scope>
    <source>
        <strain evidence="14">CBS 7841</strain>
    </source>
</reference>
<dbReference type="Pfam" id="PF07741">
    <property type="entry name" value="BRF1"/>
    <property type="match status" value="1"/>
</dbReference>
<dbReference type="InterPro" id="IPR000812">
    <property type="entry name" value="TFIIB"/>
</dbReference>
<gene>
    <name evidence="14" type="ORF">L203_103193</name>
</gene>
<evidence type="ECO:0000256" key="11">
    <source>
        <dbReference type="PROSITE-ProRule" id="PRU00469"/>
    </source>
</evidence>
<evidence type="ECO:0000256" key="12">
    <source>
        <dbReference type="SAM" id="MobiDB-lite"/>
    </source>
</evidence>
<dbReference type="KEGG" id="cdep:91087404"/>
<evidence type="ECO:0000256" key="4">
    <source>
        <dbReference type="ARBA" id="ARBA00022771"/>
    </source>
</evidence>
<evidence type="ECO:0000256" key="1">
    <source>
        <dbReference type="ARBA" id="ARBA00004123"/>
    </source>
</evidence>
<comment type="similarity">
    <text evidence="2">Belongs to the TFIIB family.</text>
</comment>
<evidence type="ECO:0000256" key="10">
    <source>
        <dbReference type="ARBA" id="ARBA00031009"/>
    </source>
</evidence>
<dbReference type="GO" id="GO:0000126">
    <property type="term" value="C:transcription factor TFIIIB complex"/>
    <property type="evidence" value="ECO:0007669"/>
    <property type="project" value="TreeGrafter"/>
</dbReference>
<dbReference type="CDD" id="cd20554">
    <property type="entry name" value="CYCLIN_TFIIIB90_rpt2"/>
    <property type="match status" value="1"/>
</dbReference>
<dbReference type="Pfam" id="PF00382">
    <property type="entry name" value="TFIIB"/>
    <property type="match status" value="2"/>
</dbReference>
<dbReference type="PRINTS" id="PR00685">
    <property type="entry name" value="TIFACTORIIB"/>
</dbReference>
<dbReference type="AlphaFoldDB" id="A0AAJ8JT52"/>
<keyword evidence="9" id="KW-0539">Nucleus</keyword>
<evidence type="ECO:0000313" key="15">
    <source>
        <dbReference type="Proteomes" id="UP000094043"/>
    </source>
</evidence>
<accession>A0AAJ8JT52</accession>
<dbReference type="Proteomes" id="UP000094043">
    <property type="component" value="Chromosome 3"/>
</dbReference>
<comment type="subcellular location">
    <subcellularLocation>
        <location evidence="1">Nucleus</location>
    </subcellularLocation>
</comment>
<keyword evidence="15" id="KW-1185">Reference proteome</keyword>
<feature type="compositionally biased region" description="Acidic residues" evidence="12">
    <location>
        <begin position="678"/>
        <end position="689"/>
    </location>
</feature>
<dbReference type="GeneID" id="91087404"/>
<keyword evidence="7" id="KW-0010">Activator</keyword>
<dbReference type="InterPro" id="IPR011665">
    <property type="entry name" value="BRF1_TBP-bd_dom"/>
</dbReference>
<dbReference type="GO" id="GO:0000995">
    <property type="term" value="F:RNA polymerase III general transcription initiation factor activity"/>
    <property type="evidence" value="ECO:0007669"/>
    <property type="project" value="TreeGrafter"/>
</dbReference>
<feature type="region of interest" description="Disordered" evidence="12">
    <location>
        <begin position="430"/>
        <end position="452"/>
    </location>
</feature>
<dbReference type="FunFam" id="1.10.472.10:FF:000007">
    <property type="entry name" value="Transcription factor IIIB 90 kDa subunit"/>
    <property type="match status" value="1"/>
</dbReference>
<evidence type="ECO:0000256" key="5">
    <source>
        <dbReference type="ARBA" id="ARBA00022833"/>
    </source>
</evidence>
<reference evidence="14" key="2">
    <citation type="journal article" date="2022" name="Elife">
        <title>Obligate sexual reproduction of a homothallic fungus closely related to the Cryptococcus pathogenic species complex.</title>
        <authorList>
            <person name="Passer A.R."/>
            <person name="Clancey S.A."/>
            <person name="Shea T."/>
            <person name="David-Palma M."/>
            <person name="Averette A.F."/>
            <person name="Boekhout T."/>
            <person name="Porcel B.M."/>
            <person name="Nowrousian M."/>
            <person name="Cuomo C.A."/>
            <person name="Sun S."/>
            <person name="Heitman J."/>
            <person name="Coelho M.A."/>
        </authorList>
    </citation>
    <scope>NUCLEOTIDE SEQUENCE</scope>
    <source>
        <strain evidence="14">CBS 7841</strain>
    </source>
</reference>
<evidence type="ECO:0000313" key="14">
    <source>
        <dbReference type="EMBL" id="WVN87995.1"/>
    </source>
</evidence>
<feature type="region of interest" description="Disordered" evidence="12">
    <location>
        <begin position="288"/>
        <end position="357"/>
    </location>
</feature>
<protein>
    <recommendedName>
        <fullName evidence="10">B-related factor 1</fullName>
    </recommendedName>
</protein>
<dbReference type="PROSITE" id="PS51134">
    <property type="entry name" value="ZF_TFIIB"/>
    <property type="match status" value="1"/>
</dbReference>
<dbReference type="SUPFAM" id="SSF47954">
    <property type="entry name" value="Cyclin-like"/>
    <property type="match status" value="2"/>
</dbReference>
<keyword evidence="5" id="KW-0862">Zinc</keyword>
<dbReference type="GO" id="GO:0005634">
    <property type="term" value="C:nucleus"/>
    <property type="evidence" value="ECO:0007669"/>
    <property type="project" value="UniProtKB-SubCell"/>
</dbReference>
<dbReference type="PANTHER" id="PTHR11618">
    <property type="entry name" value="TRANSCRIPTION INITIATION FACTOR IIB-RELATED"/>
    <property type="match status" value="1"/>
</dbReference>
<keyword evidence="6" id="KW-0805">Transcription regulation</keyword>
<evidence type="ECO:0000256" key="6">
    <source>
        <dbReference type="ARBA" id="ARBA00023015"/>
    </source>
</evidence>
<dbReference type="EMBL" id="CP143786">
    <property type="protein sequence ID" value="WVN87995.1"/>
    <property type="molecule type" value="Genomic_DNA"/>
</dbReference>
<evidence type="ECO:0000256" key="8">
    <source>
        <dbReference type="ARBA" id="ARBA00023163"/>
    </source>
</evidence>
<dbReference type="Pfam" id="PF08271">
    <property type="entry name" value="Zn_Ribbon_TF"/>
    <property type="match status" value="1"/>
</dbReference>
<dbReference type="Gene3D" id="2.20.25.10">
    <property type="match status" value="1"/>
</dbReference>
<dbReference type="GO" id="GO:0006384">
    <property type="term" value="P:transcription initiation at RNA polymerase III promoter"/>
    <property type="evidence" value="ECO:0007669"/>
    <property type="project" value="UniProtKB-ARBA"/>
</dbReference>
<feature type="region of interest" description="Disordered" evidence="12">
    <location>
        <begin position="678"/>
        <end position="703"/>
    </location>
</feature>
<feature type="domain" description="TFIIB-type" evidence="13">
    <location>
        <begin position="3"/>
        <end position="35"/>
    </location>
</feature>
<evidence type="ECO:0000256" key="2">
    <source>
        <dbReference type="ARBA" id="ARBA00010857"/>
    </source>
</evidence>
<dbReference type="GO" id="GO:0001006">
    <property type="term" value="F:RNA polymerase III type 3 promoter sequence-specific DNA binding"/>
    <property type="evidence" value="ECO:0007669"/>
    <property type="project" value="TreeGrafter"/>
</dbReference>
<sequence>MASVNRCPFCGPHGDLETDQSAGNVVCQRCGSIVEEGILVSEIGFAESAGGRVHVQGTFVSNYSTGVSGTRGGRGEQQSIENIKAQGASRIEQISQAMHLSSVISRGAIRFFSLAVDNKFNRGRKKEYILASCLYLQCRLKKDAHMLIDFSEFCGCNVFELGATYLKLRATLNLLDPMPEVDPAIYNIRFAHRLSFGSLVTTIAADASRLVRRFRADWMTQGRRPAGVCGACLIIAGRMSNFLRTPEEVAQVVKVHPNTIKRRLLEFAETEMAKKTISEWRLLSDDQLEQSNEGEKPPVMKEKHRKQEREARRRQFMTSEIDDNDNEDDEDESVEESDTGDGVTRKKYRMEGGKARDSVPDTIVSVLEAAAHDFEDSGVGNVLEEDDNLEPLAPADFVSQLESARDDPEQAREERRHAKAALMQELKGLRQANEETDDDNYDGGNNNDDLENLERLAYDVEKEDDEIDSSLEPTQLAIISQADASLKPTLETFDNWHDETAVIAFFEEKFFGGEKLLYQDKMAERIRMWWAGRDPKKVYMEMEVVKKARWLREKHARLDEQDQDLGDIDDEELEELYTLDEDAKQARARMWLSANGMWLEAEKEKQELQEATNRARCTDLSKPRKKRKRATPYKGPHQSASQAITHFASTKTMSKRVNFNVLRGLGNLAGIENLITMEDEDEKEGEEYAAEEKGEENYDTWQY</sequence>
<evidence type="ECO:0000256" key="9">
    <source>
        <dbReference type="ARBA" id="ARBA00023242"/>
    </source>
</evidence>
<dbReference type="GO" id="GO:0097550">
    <property type="term" value="C:transcription preinitiation complex"/>
    <property type="evidence" value="ECO:0007669"/>
    <property type="project" value="TreeGrafter"/>
</dbReference>
<name>A0AAJ8JT52_9TREE</name>
<feature type="compositionally biased region" description="Basic and acidic residues" evidence="12">
    <location>
        <begin position="293"/>
        <end position="313"/>
    </location>
</feature>
<organism evidence="14 15">
    <name type="scientific">Cryptococcus depauperatus CBS 7841</name>
    <dbReference type="NCBI Taxonomy" id="1295531"/>
    <lineage>
        <taxon>Eukaryota</taxon>
        <taxon>Fungi</taxon>
        <taxon>Dikarya</taxon>
        <taxon>Basidiomycota</taxon>
        <taxon>Agaricomycotina</taxon>
        <taxon>Tremellomycetes</taxon>
        <taxon>Tremellales</taxon>
        <taxon>Cryptococcaceae</taxon>
        <taxon>Cryptococcus</taxon>
    </lineage>
</organism>
<keyword evidence="4 11" id="KW-0863">Zinc-finger</keyword>
<evidence type="ECO:0000256" key="7">
    <source>
        <dbReference type="ARBA" id="ARBA00023159"/>
    </source>
</evidence>
<dbReference type="FunFam" id="1.10.472.10:FF:000002">
    <property type="entry name" value="Transcription factor IIIB 90 kDa subunit"/>
    <property type="match status" value="1"/>
</dbReference>
<dbReference type="Gene3D" id="1.20.5.650">
    <property type="entry name" value="Single helix bin"/>
    <property type="match status" value="1"/>
</dbReference>
<dbReference type="GO" id="GO:0008270">
    <property type="term" value="F:zinc ion binding"/>
    <property type="evidence" value="ECO:0007669"/>
    <property type="project" value="UniProtKB-KW"/>
</dbReference>
<dbReference type="GO" id="GO:0017025">
    <property type="term" value="F:TBP-class protein binding"/>
    <property type="evidence" value="ECO:0007669"/>
    <property type="project" value="InterPro"/>
</dbReference>
<keyword evidence="3" id="KW-0479">Metal-binding</keyword>
<dbReference type="RefSeq" id="XP_066068695.1">
    <property type="nucleotide sequence ID" value="XM_066212598.1"/>
</dbReference>
<feature type="compositionally biased region" description="Acidic residues" evidence="12">
    <location>
        <begin position="320"/>
        <end position="339"/>
    </location>
</feature>
<evidence type="ECO:0000256" key="3">
    <source>
        <dbReference type="ARBA" id="ARBA00022723"/>
    </source>
</evidence>
<dbReference type="PANTHER" id="PTHR11618:SF4">
    <property type="entry name" value="TRANSCRIPTION FACTOR IIIB 90 KDA SUBUNIT"/>
    <property type="match status" value="1"/>
</dbReference>